<evidence type="ECO:0000256" key="7">
    <source>
        <dbReference type="ARBA" id="ARBA00025800"/>
    </source>
</evidence>
<evidence type="ECO:0000313" key="10">
    <source>
        <dbReference type="Proteomes" id="UP000243217"/>
    </source>
</evidence>
<dbReference type="EMBL" id="JNBS01004933">
    <property type="protein sequence ID" value="OQR81667.1"/>
    <property type="molecule type" value="Genomic_DNA"/>
</dbReference>
<dbReference type="AlphaFoldDB" id="A0A1V9Y7H0"/>
<evidence type="ECO:0000256" key="3">
    <source>
        <dbReference type="ARBA" id="ARBA00022692"/>
    </source>
</evidence>
<feature type="transmembrane region" description="Helical" evidence="8">
    <location>
        <begin position="108"/>
        <end position="129"/>
    </location>
</feature>
<dbReference type="InterPro" id="IPR007305">
    <property type="entry name" value="Vesicle_transpt_Got1/SFT2"/>
</dbReference>
<feature type="transmembrane region" description="Helical" evidence="8">
    <location>
        <begin position="41"/>
        <end position="60"/>
    </location>
</feature>
<protein>
    <recommendedName>
        <fullName evidence="8">Vesicle transport protein</fullName>
    </recommendedName>
</protein>
<dbReference type="Proteomes" id="UP000243217">
    <property type="component" value="Unassembled WGS sequence"/>
</dbReference>
<comment type="caution">
    <text evidence="9">The sequence shown here is derived from an EMBL/GenBank/DDBJ whole genome shotgun (WGS) entry which is preliminary data.</text>
</comment>
<dbReference type="Pfam" id="PF04178">
    <property type="entry name" value="Got1"/>
    <property type="match status" value="1"/>
</dbReference>
<keyword evidence="4 8" id="KW-0653">Protein transport</keyword>
<comment type="function">
    <text evidence="8">May be involved in fusion of retrograde transport vesicles derived from an endocytic compartment with the Golgi complex.</text>
</comment>
<dbReference type="GO" id="GO:0012505">
    <property type="term" value="C:endomembrane system"/>
    <property type="evidence" value="ECO:0007669"/>
    <property type="project" value="UniProtKB-ARBA"/>
</dbReference>
<keyword evidence="6 8" id="KW-0472">Membrane</keyword>
<evidence type="ECO:0000256" key="1">
    <source>
        <dbReference type="ARBA" id="ARBA00004141"/>
    </source>
</evidence>
<feature type="transmembrane region" description="Helical" evidence="8">
    <location>
        <begin position="72"/>
        <end position="96"/>
    </location>
</feature>
<evidence type="ECO:0000256" key="5">
    <source>
        <dbReference type="ARBA" id="ARBA00022989"/>
    </source>
</evidence>
<dbReference type="GO" id="GO:0016020">
    <property type="term" value="C:membrane"/>
    <property type="evidence" value="ECO:0007669"/>
    <property type="project" value="UniProtKB-SubCell"/>
</dbReference>
<evidence type="ECO:0000256" key="4">
    <source>
        <dbReference type="ARBA" id="ARBA00022927"/>
    </source>
</evidence>
<dbReference type="OrthoDB" id="73614at2759"/>
<evidence type="ECO:0000256" key="6">
    <source>
        <dbReference type="ARBA" id="ARBA00023136"/>
    </source>
</evidence>
<keyword evidence="2 8" id="KW-0813">Transport</keyword>
<organism evidence="9 10">
    <name type="scientific">Thraustotheca clavata</name>
    <dbReference type="NCBI Taxonomy" id="74557"/>
    <lineage>
        <taxon>Eukaryota</taxon>
        <taxon>Sar</taxon>
        <taxon>Stramenopiles</taxon>
        <taxon>Oomycota</taxon>
        <taxon>Saprolegniomycetes</taxon>
        <taxon>Saprolegniales</taxon>
        <taxon>Achlyaceae</taxon>
        <taxon>Thraustotheca</taxon>
    </lineage>
</organism>
<keyword evidence="3 8" id="KW-0812">Transmembrane</keyword>
<proteinExistence type="inferred from homology"/>
<dbReference type="STRING" id="74557.A0A1V9Y7H0"/>
<evidence type="ECO:0000256" key="2">
    <source>
        <dbReference type="ARBA" id="ARBA00022448"/>
    </source>
</evidence>
<dbReference type="InterPro" id="IPR011691">
    <property type="entry name" value="Vesicle_transpt_SFT2"/>
</dbReference>
<keyword evidence="5 8" id="KW-1133">Transmembrane helix</keyword>
<dbReference type="PANTHER" id="PTHR23137">
    <property type="entry name" value="VESICLE TRANSPORT PROTEIN-RELATED"/>
    <property type="match status" value="1"/>
</dbReference>
<dbReference type="GO" id="GO:0016192">
    <property type="term" value="P:vesicle-mediated transport"/>
    <property type="evidence" value="ECO:0007669"/>
    <property type="project" value="InterPro"/>
</dbReference>
<dbReference type="PANTHER" id="PTHR23137:SF6">
    <property type="entry name" value="VESICLE TRANSPORT PROTEIN"/>
    <property type="match status" value="1"/>
</dbReference>
<name>A0A1V9Y7H0_9STRA</name>
<comment type="subcellular location">
    <subcellularLocation>
        <location evidence="1 8">Membrane</location>
        <topology evidence="1 8">Multi-pass membrane protein</topology>
    </subcellularLocation>
</comment>
<dbReference type="GO" id="GO:0015031">
    <property type="term" value="P:protein transport"/>
    <property type="evidence" value="ECO:0007669"/>
    <property type="project" value="UniProtKB-KW"/>
</dbReference>
<accession>A0A1V9Y7H0</accession>
<dbReference type="GO" id="GO:0005737">
    <property type="term" value="C:cytoplasm"/>
    <property type="evidence" value="ECO:0007669"/>
    <property type="project" value="UniProtKB-ARBA"/>
</dbReference>
<keyword evidence="10" id="KW-1185">Reference proteome</keyword>
<evidence type="ECO:0000256" key="8">
    <source>
        <dbReference type="RuleBase" id="RU363111"/>
    </source>
</evidence>
<comment type="similarity">
    <text evidence="7 8">Belongs to the SFT2 family.</text>
</comment>
<reference evidence="9 10" key="1">
    <citation type="journal article" date="2014" name="Genome Biol. Evol.">
        <title>The secreted proteins of Achlya hypogyna and Thraustotheca clavata identify the ancestral oomycete secretome and reveal gene acquisitions by horizontal gene transfer.</title>
        <authorList>
            <person name="Misner I."/>
            <person name="Blouin N."/>
            <person name="Leonard G."/>
            <person name="Richards T.A."/>
            <person name="Lane C.E."/>
        </authorList>
    </citation>
    <scope>NUCLEOTIDE SEQUENCE [LARGE SCALE GENOMIC DNA]</scope>
    <source>
        <strain evidence="9 10">ATCC 34112</strain>
    </source>
</reference>
<evidence type="ECO:0000313" key="9">
    <source>
        <dbReference type="EMBL" id="OQR81667.1"/>
    </source>
</evidence>
<sequence length="176" mass="19664">MLEKLKTQKQRLLEGEPDYSPTSQEDGLSCPSLNLSYKERLFGCLLCFSLGMLLSLGSTLRLAQLVHGRPAPFAVCYTLGNILSLGCTMFFVGPIAQCQSMFHAKRRYSALTYVLFIGVTLALCFSPRLPHRTGLVLISVSIQFCALWWYTLSYIPYARTAVTNVAKKYCCPTDQV</sequence>
<feature type="transmembrane region" description="Helical" evidence="8">
    <location>
        <begin position="135"/>
        <end position="157"/>
    </location>
</feature>
<gene>
    <name evidence="9" type="ORF">THRCLA_11526</name>
</gene>